<dbReference type="Pfam" id="PF03235">
    <property type="entry name" value="GmrSD_N"/>
    <property type="match status" value="1"/>
</dbReference>
<keyword evidence="3" id="KW-1185">Reference proteome</keyword>
<proteinExistence type="predicted"/>
<protein>
    <recommendedName>
        <fullName evidence="1">GmrSD restriction endonucleases N-terminal domain-containing protein</fullName>
    </recommendedName>
</protein>
<evidence type="ECO:0000313" key="2">
    <source>
        <dbReference type="EMBL" id="CAI2719370.1"/>
    </source>
</evidence>
<dbReference type="PANTHER" id="PTHR37292:SF2">
    <property type="entry name" value="DUF262 DOMAIN-CONTAINING PROTEIN"/>
    <property type="match status" value="1"/>
</dbReference>
<dbReference type="RefSeq" id="WP_282012207.1">
    <property type="nucleotide sequence ID" value="NZ_OX336137.1"/>
</dbReference>
<accession>A0ABM9HH72</accession>
<name>A0ABM9HH72_9BACT</name>
<sequence length="598" mass="69321">MEARNRNLADWYVKIKNGEIKLPRFQRFEAWDRHRISSLIETVIHKQPLGITLVLEVGEKEKFISRYLETTEPSNYFRVHEHLLDGQQRLTALWRALHNNYEFETYFIYVKAFDQYEGDKDLEDMTVFFRGRYYKKNGQKYPIWCETPSQCLKRGFIPTHLLRPENIDGEIDNWIDQATEDLKSEDDIQKVKEYLQFTKSVSDKIKDLRAIISNYNLPYLSLPSHTNKAVALDVFIKMNTNSKPLSQYDIIVAEVESVMEMSLHDLEKSMDGKYPNIGEYADLSDIVLTTSALLQDALPNQRGAWDMDKKVMVEKWEMLGGGLKRMADFLRNEGVYDRDRLPTNAVLAVIAALYTHIPESGDKRGKDELLLKKYLWYSFFTDRYENSAATHAYSDYIALKQLVTLSNSSENKNYDETAVPIFKEYDLVDEEELITAEWPKRTTIRGRGVLAVVCRLGAHDFSTSEPLNSNNIEQRHYHHVYPDALLKEAGINGFLALNCALISDKTNMSIGRKDPLKYLKDRYQWTSEEVVKDRLQSHLIPIPELANGGYEGLNETEKVEKIKKDFSNFLHRRAQLVREAVSLLAEGRQISASMLFKS</sequence>
<gene>
    <name evidence="2" type="ORF">NSPWAT_2514</name>
</gene>
<dbReference type="Proteomes" id="UP001157733">
    <property type="component" value="Chromosome"/>
</dbReference>
<dbReference type="PANTHER" id="PTHR37292">
    <property type="entry name" value="VNG6097C"/>
    <property type="match status" value="1"/>
</dbReference>
<dbReference type="EMBL" id="OX336137">
    <property type="protein sequence ID" value="CAI2719370.1"/>
    <property type="molecule type" value="Genomic_DNA"/>
</dbReference>
<dbReference type="InterPro" id="IPR004919">
    <property type="entry name" value="GmrSD_N"/>
</dbReference>
<organism evidence="2 3">
    <name type="scientific">Nitrospina watsonii</name>
    <dbReference type="NCBI Taxonomy" id="1323948"/>
    <lineage>
        <taxon>Bacteria</taxon>
        <taxon>Pseudomonadati</taxon>
        <taxon>Nitrospinota/Tectimicrobiota group</taxon>
        <taxon>Nitrospinota</taxon>
        <taxon>Nitrospinia</taxon>
        <taxon>Nitrospinales</taxon>
        <taxon>Nitrospinaceae</taxon>
        <taxon>Nitrospina</taxon>
    </lineage>
</organism>
<evidence type="ECO:0000313" key="3">
    <source>
        <dbReference type="Proteomes" id="UP001157733"/>
    </source>
</evidence>
<feature type="domain" description="GmrSD restriction endonucleases N-terminal" evidence="1">
    <location>
        <begin position="9"/>
        <end position="254"/>
    </location>
</feature>
<reference evidence="2 3" key="1">
    <citation type="submission" date="2022-09" db="EMBL/GenBank/DDBJ databases">
        <authorList>
            <person name="Kop L."/>
        </authorList>
    </citation>
    <scope>NUCLEOTIDE SEQUENCE [LARGE SCALE GENOMIC DNA]</scope>
    <source>
        <strain evidence="2 3">347</strain>
    </source>
</reference>
<evidence type="ECO:0000259" key="1">
    <source>
        <dbReference type="Pfam" id="PF03235"/>
    </source>
</evidence>